<dbReference type="Proteomes" id="UP001322138">
    <property type="component" value="Unassembled WGS sequence"/>
</dbReference>
<sequence length="212" mass="23520">MSSNDNPPSPPTQPLPSPSTFDTTTLPSQETDCPFCHISLTYPPYPPSFPPPPDSLSPTLTHPHPSTHLILSTPLLIAFLDIMPLSVGHLLLCPRAHRPKLTDVTPAESAELGKYLRILSTAVSRATGIKDWNVVQNNGAAAAQVVPHCHFHVIPRPELRDKRNERFTSTMFGRGQRDELDEEEGEKLAGEIREMVRVIVRDDEEREGRGKL</sequence>
<dbReference type="InterPro" id="IPR036265">
    <property type="entry name" value="HIT-like_sf"/>
</dbReference>
<dbReference type="GeneID" id="87900633"/>
<comment type="caution">
    <text evidence="5">The sequence shown here is derived from an EMBL/GenBank/DDBJ whole genome shotgun (WGS) entry which is preliminary data.</text>
</comment>
<dbReference type="InterPro" id="IPR011146">
    <property type="entry name" value="HIT-like"/>
</dbReference>
<dbReference type="PANTHER" id="PTHR46648:SF2">
    <property type="entry name" value="HIT DOMAIN-CONTAINING PROTEIN"/>
    <property type="match status" value="1"/>
</dbReference>
<dbReference type="Gene3D" id="3.30.428.10">
    <property type="entry name" value="HIT-like"/>
    <property type="match status" value="1"/>
</dbReference>
<feature type="transmembrane region" description="Helical" evidence="3">
    <location>
        <begin position="69"/>
        <end position="92"/>
    </location>
</feature>
<evidence type="ECO:0000256" key="2">
    <source>
        <dbReference type="SAM" id="MobiDB-lite"/>
    </source>
</evidence>
<dbReference type="PANTHER" id="PTHR46648">
    <property type="entry name" value="HIT FAMILY PROTEIN 1"/>
    <property type="match status" value="1"/>
</dbReference>
<organism evidence="5 6">
    <name type="scientific">Podospora bellae-mahoneyi</name>
    <dbReference type="NCBI Taxonomy" id="2093777"/>
    <lineage>
        <taxon>Eukaryota</taxon>
        <taxon>Fungi</taxon>
        <taxon>Dikarya</taxon>
        <taxon>Ascomycota</taxon>
        <taxon>Pezizomycotina</taxon>
        <taxon>Sordariomycetes</taxon>
        <taxon>Sordariomycetidae</taxon>
        <taxon>Sordariales</taxon>
        <taxon>Podosporaceae</taxon>
        <taxon>Podospora</taxon>
    </lineage>
</organism>
<dbReference type="SUPFAM" id="SSF54197">
    <property type="entry name" value="HIT-like"/>
    <property type="match status" value="1"/>
</dbReference>
<reference evidence="5 6" key="1">
    <citation type="journal article" date="2023" name="bioRxiv">
        <title>High-quality genome assemblies of four members of thePodospora anserinaspecies complex.</title>
        <authorList>
            <person name="Ament-Velasquez S.L."/>
            <person name="Vogan A.A."/>
            <person name="Wallerman O."/>
            <person name="Hartmann F."/>
            <person name="Gautier V."/>
            <person name="Silar P."/>
            <person name="Giraud T."/>
            <person name="Johannesson H."/>
        </authorList>
    </citation>
    <scope>NUCLEOTIDE SEQUENCE [LARGE SCALE GENOMIC DNA]</scope>
    <source>
        <strain evidence="5 6">CBS 112042</strain>
    </source>
</reference>
<keyword evidence="3" id="KW-1133">Transmembrane helix</keyword>
<evidence type="ECO:0000256" key="3">
    <source>
        <dbReference type="SAM" id="Phobius"/>
    </source>
</evidence>
<evidence type="ECO:0000259" key="4">
    <source>
        <dbReference type="PROSITE" id="PS51084"/>
    </source>
</evidence>
<protein>
    <recommendedName>
        <fullName evidence="4">HIT domain-containing protein</fullName>
    </recommendedName>
</protein>
<dbReference type="EMBL" id="JAFFGZ010000008">
    <property type="protein sequence ID" value="KAK4640838.1"/>
    <property type="molecule type" value="Genomic_DNA"/>
</dbReference>
<feature type="compositionally biased region" description="Pro residues" evidence="2">
    <location>
        <begin position="7"/>
        <end position="17"/>
    </location>
</feature>
<evidence type="ECO:0000256" key="1">
    <source>
        <dbReference type="PROSITE-ProRule" id="PRU00464"/>
    </source>
</evidence>
<feature type="region of interest" description="Disordered" evidence="2">
    <location>
        <begin position="1"/>
        <end position="27"/>
    </location>
</feature>
<evidence type="ECO:0000313" key="5">
    <source>
        <dbReference type="EMBL" id="KAK4640838.1"/>
    </source>
</evidence>
<keyword evidence="3" id="KW-0812">Transmembrane</keyword>
<evidence type="ECO:0000313" key="6">
    <source>
        <dbReference type="Proteomes" id="UP001322138"/>
    </source>
</evidence>
<keyword evidence="6" id="KW-1185">Reference proteome</keyword>
<gene>
    <name evidence="5" type="ORF">QC761_607090</name>
</gene>
<name>A0ABR0FA12_9PEZI</name>
<proteinExistence type="predicted"/>
<dbReference type="Pfam" id="PF01230">
    <property type="entry name" value="HIT"/>
    <property type="match status" value="1"/>
</dbReference>
<dbReference type="PROSITE" id="PS51084">
    <property type="entry name" value="HIT_2"/>
    <property type="match status" value="1"/>
</dbReference>
<dbReference type="InterPro" id="IPR001310">
    <property type="entry name" value="Histidine_triad_HIT"/>
</dbReference>
<feature type="short sequence motif" description="Histidine triad motif" evidence="1">
    <location>
        <begin position="148"/>
        <end position="152"/>
    </location>
</feature>
<feature type="domain" description="HIT" evidence="4">
    <location>
        <begin position="56"/>
        <end position="164"/>
    </location>
</feature>
<dbReference type="RefSeq" id="XP_062729814.1">
    <property type="nucleotide sequence ID" value="XM_062881151.1"/>
</dbReference>
<keyword evidence="3" id="KW-0472">Membrane</keyword>
<dbReference type="PRINTS" id="PR00332">
    <property type="entry name" value="HISTRIAD"/>
</dbReference>
<accession>A0ABR0FA12</accession>